<proteinExistence type="predicted"/>
<evidence type="ECO:0000256" key="1">
    <source>
        <dbReference type="NCBIfam" id="TIGR01796"/>
    </source>
</evidence>
<dbReference type="CDD" id="cd02185">
    <property type="entry name" value="AroH"/>
    <property type="match status" value="1"/>
</dbReference>
<feature type="binding site" evidence="2">
    <location>
        <position position="108"/>
    </location>
    <ligand>
        <name>prephenate</name>
        <dbReference type="ChEBI" id="CHEBI:29934"/>
    </ligand>
</feature>
<keyword evidence="3 4" id="KW-0413">Isomerase</keyword>
<dbReference type="EC" id="5.4.99.5" evidence="1 3"/>
<dbReference type="PIRSF" id="PIRSF005965">
    <property type="entry name" value="Chor_mut_AroH"/>
    <property type="match status" value="1"/>
</dbReference>
<dbReference type="NCBIfam" id="TIGR01796">
    <property type="entry name" value="CM_mono_aroH"/>
    <property type="match status" value="1"/>
</dbReference>
<dbReference type="InterPro" id="IPR035959">
    <property type="entry name" value="RutC-like_sf"/>
</dbReference>
<dbReference type="Proteomes" id="UP001057753">
    <property type="component" value="Unassembled WGS sequence"/>
</dbReference>
<dbReference type="GO" id="GO:0046417">
    <property type="term" value="P:chorismate metabolic process"/>
    <property type="evidence" value="ECO:0007669"/>
    <property type="project" value="TreeGrafter"/>
</dbReference>
<evidence type="ECO:0000256" key="3">
    <source>
        <dbReference type="PROSITE-ProRule" id="PRU00514"/>
    </source>
</evidence>
<dbReference type="PANTHER" id="PTHR21164:SF0">
    <property type="entry name" value="CHORISMATE MUTASE AROH"/>
    <property type="match status" value="1"/>
</dbReference>
<accession>A0A9Q4FZ75</accession>
<organism evidence="4 5">
    <name type="scientific">Salipaludibacillus agaradhaerens</name>
    <name type="common">Bacillus agaradhaerens</name>
    <dbReference type="NCBI Taxonomy" id="76935"/>
    <lineage>
        <taxon>Bacteria</taxon>
        <taxon>Bacillati</taxon>
        <taxon>Bacillota</taxon>
        <taxon>Bacilli</taxon>
        <taxon>Bacillales</taxon>
        <taxon>Bacillaceae</taxon>
    </lineage>
</organism>
<dbReference type="PROSITE" id="PS51167">
    <property type="entry name" value="CHORISMATE_MUT_1"/>
    <property type="match status" value="1"/>
</dbReference>
<evidence type="ECO:0000313" key="4">
    <source>
        <dbReference type="EMBL" id="MCR6096513.1"/>
    </source>
</evidence>
<name>A0A9Q4FZ75_SALAG</name>
<protein>
    <recommendedName>
        <fullName evidence="1 3">chorismate mutase</fullName>
        <ecNumber evidence="1 3">5.4.99.5</ecNumber>
    </recommendedName>
</protein>
<keyword evidence="5" id="KW-1185">Reference proteome</keyword>
<dbReference type="GO" id="GO:0009073">
    <property type="term" value="P:aromatic amino acid family biosynthetic process"/>
    <property type="evidence" value="ECO:0007669"/>
    <property type="project" value="UniProtKB-UniRule"/>
</dbReference>
<evidence type="ECO:0000313" key="5">
    <source>
        <dbReference type="Proteomes" id="UP001057753"/>
    </source>
</evidence>
<dbReference type="GO" id="GO:0004106">
    <property type="term" value="F:chorismate mutase activity"/>
    <property type="evidence" value="ECO:0007669"/>
    <property type="project" value="UniProtKB-UniRule"/>
</dbReference>
<evidence type="ECO:0000256" key="2">
    <source>
        <dbReference type="PIRSR" id="PIRSR005965-1"/>
    </source>
</evidence>
<comment type="caution">
    <text evidence="4">The sequence shown here is derived from an EMBL/GenBank/DDBJ whole genome shotgun (WGS) entry which is preliminary data.</text>
</comment>
<dbReference type="SUPFAM" id="SSF55298">
    <property type="entry name" value="YjgF-like"/>
    <property type="match status" value="1"/>
</dbReference>
<feature type="binding site" evidence="2">
    <location>
        <position position="7"/>
    </location>
    <ligand>
        <name>prephenate</name>
        <dbReference type="ChEBI" id="CHEBI:29934"/>
    </ligand>
</feature>
<reference evidence="4" key="1">
    <citation type="submission" date="2020-06" db="EMBL/GenBank/DDBJ databases">
        <title>Insight into the genomes of haloalkaliphilic bacilli from Kenyan soda lakes.</title>
        <authorList>
            <person name="Mwirichia R."/>
            <person name="Villamizar G.C."/>
            <person name="Poehlein A."/>
            <person name="Mugweru J."/>
            <person name="Kipnyargis A."/>
            <person name="Kiplimo D."/>
            <person name="Orwa P."/>
            <person name="Daniel R."/>
        </authorList>
    </citation>
    <scope>NUCLEOTIDE SEQUENCE</scope>
    <source>
        <strain evidence="4">B1096_S55</strain>
    </source>
</reference>
<keyword evidence="2 3" id="KW-0028">Amino-acid biosynthesis</keyword>
<comment type="catalytic activity">
    <reaction evidence="3">
        <text>chorismate = prephenate</text>
        <dbReference type="Rhea" id="RHEA:13897"/>
        <dbReference type="ChEBI" id="CHEBI:29748"/>
        <dbReference type="ChEBI" id="CHEBI:29934"/>
        <dbReference type="EC" id="5.4.99.5"/>
    </reaction>
</comment>
<dbReference type="GO" id="GO:0008652">
    <property type="term" value="P:amino acid biosynthetic process"/>
    <property type="evidence" value="ECO:0007669"/>
    <property type="project" value="UniProtKB-UniRule"/>
</dbReference>
<gene>
    <name evidence="4" type="primary">aroH</name>
    <name evidence="4" type="ORF">HXA33_08095</name>
</gene>
<dbReference type="AlphaFoldDB" id="A0A9Q4FZ75"/>
<dbReference type="RefSeq" id="WP_257821101.1">
    <property type="nucleotide sequence ID" value="NZ_JABXYM010000001.1"/>
</dbReference>
<dbReference type="InterPro" id="IPR008243">
    <property type="entry name" value="Chorismate_mutase_AroH"/>
</dbReference>
<dbReference type="Gene3D" id="3.30.1330.40">
    <property type="entry name" value="RutC-like"/>
    <property type="match status" value="1"/>
</dbReference>
<feature type="binding site" evidence="2">
    <location>
        <position position="90"/>
    </location>
    <ligand>
        <name>prephenate</name>
        <dbReference type="ChEBI" id="CHEBI:29934"/>
    </ligand>
</feature>
<sequence length="125" mass="13912">MMTRGIRGATTVQTNSKTEIHKATADAMTHIIQKNNICPDDISHILITVTNDLDAAFPAEGLRSLEGFQYVPIMCAMEIPVPSSLKKCIRLMVTVNTTKRPADIHHIYLNEAVKLRPDLTLTNKQ</sequence>
<keyword evidence="2 3" id="KW-0057">Aromatic amino acid biosynthesis</keyword>
<dbReference type="PANTHER" id="PTHR21164">
    <property type="entry name" value="CHORISMATE MUTASE"/>
    <property type="match status" value="1"/>
</dbReference>
<dbReference type="Pfam" id="PF07736">
    <property type="entry name" value="CM_1"/>
    <property type="match status" value="1"/>
</dbReference>
<dbReference type="EMBL" id="JABXYM010000001">
    <property type="protein sequence ID" value="MCR6096513.1"/>
    <property type="molecule type" value="Genomic_DNA"/>
</dbReference>